<gene>
    <name evidence="2" type="ORF">D1164_21920</name>
</gene>
<dbReference type="Proteomes" id="UP000266441">
    <property type="component" value="Unassembled WGS sequence"/>
</dbReference>
<dbReference type="InterPro" id="IPR011990">
    <property type="entry name" value="TPR-like_helical_dom_sf"/>
</dbReference>
<keyword evidence="1" id="KW-1133">Transmembrane helix</keyword>
<sequence>MIPKTKLFEWVEDYCMDNLDQAEKKEFETELKSNSELRDEVKFEREIQSATTENDVLNLREKLKEVETQTQNGKTPFELLDDFDNIQQLTETIPPEELLKFYDSLPKAHVYQHELVSNENIHEFYREQNVSDMDDEGILDEFEDSEIELDGLEEALLEKDVLNLRDTLSKVSSSVRGQCSTEEIDRYLAGELVGQELERFEQELAMNSILQREVEIHRELESALLELDVMNFRNEIAHLMETETSWNVTEKQIEDYIAGELEGEDLEVFKAELNENAGLKAELALRRNVDKAIGENDVLMFRDRLQDVKKDVESKEIKSFIPDTKVQHIHWWRAGVAVVVLLVAFTGLLRNNSENIYSKYYQAPEWAPQRSVAADLGILQKANSYFVNGEYEEALVLYDKAIKENNEKFVFQFYKAASLQNMERFDEAIPEYSRVIKHGDNMFVEEAEWYRALCYVKLGKKDSAREQLLAIINRNGYYATDAKAVLRKNRFSFR</sequence>
<dbReference type="EMBL" id="QWET01000028">
    <property type="protein sequence ID" value="RIH63011.1"/>
    <property type="molecule type" value="Genomic_DNA"/>
</dbReference>
<proteinExistence type="predicted"/>
<dbReference type="SMART" id="SM00028">
    <property type="entry name" value="TPR"/>
    <property type="match status" value="3"/>
</dbReference>
<keyword evidence="3" id="KW-1185">Reference proteome</keyword>
<dbReference type="RefSeq" id="WP_119352048.1">
    <property type="nucleotide sequence ID" value="NZ_QWET01000028.1"/>
</dbReference>
<evidence type="ECO:0000313" key="2">
    <source>
        <dbReference type="EMBL" id="RIH63011.1"/>
    </source>
</evidence>
<feature type="transmembrane region" description="Helical" evidence="1">
    <location>
        <begin position="331"/>
        <end position="349"/>
    </location>
</feature>
<dbReference type="Pfam" id="PF13174">
    <property type="entry name" value="TPR_6"/>
    <property type="match status" value="1"/>
</dbReference>
<reference evidence="2 3" key="1">
    <citation type="journal article" date="2015" name="Int. J. Syst. Evol. Microbiol.">
        <title>Mariniphaga sediminis sp. nov., isolated from coastal sediment.</title>
        <authorList>
            <person name="Wang F.Q."/>
            <person name="Shen Q.Y."/>
            <person name="Chen G.J."/>
            <person name="Du Z.J."/>
        </authorList>
    </citation>
    <scope>NUCLEOTIDE SEQUENCE [LARGE SCALE GENOMIC DNA]</scope>
    <source>
        <strain evidence="2 3">SY21</strain>
    </source>
</reference>
<evidence type="ECO:0000313" key="3">
    <source>
        <dbReference type="Proteomes" id="UP000266441"/>
    </source>
</evidence>
<keyword evidence="1" id="KW-0812">Transmembrane</keyword>
<keyword evidence="1" id="KW-0472">Membrane</keyword>
<dbReference type="Gene3D" id="1.25.40.10">
    <property type="entry name" value="Tetratricopeptide repeat domain"/>
    <property type="match status" value="1"/>
</dbReference>
<organism evidence="2 3">
    <name type="scientific">Mariniphaga sediminis</name>
    <dbReference type="NCBI Taxonomy" id="1628158"/>
    <lineage>
        <taxon>Bacteria</taxon>
        <taxon>Pseudomonadati</taxon>
        <taxon>Bacteroidota</taxon>
        <taxon>Bacteroidia</taxon>
        <taxon>Marinilabiliales</taxon>
        <taxon>Prolixibacteraceae</taxon>
        <taxon>Mariniphaga</taxon>
    </lineage>
</organism>
<evidence type="ECO:0000256" key="1">
    <source>
        <dbReference type="SAM" id="Phobius"/>
    </source>
</evidence>
<name>A0A399CX86_9BACT</name>
<dbReference type="SUPFAM" id="SSF48452">
    <property type="entry name" value="TPR-like"/>
    <property type="match status" value="1"/>
</dbReference>
<dbReference type="AlphaFoldDB" id="A0A399CX86"/>
<dbReference type="InterPro" id="IPR019734">
    <property type="entry name" value="TPR_rpt"/>
</dbReference>
<dbReference type="OrthoDB" id="979271at2"/>
<accession>A0A399CX86</accession>
<protein>
    <submittedName>
        <fullName evidence="2">Uncharacterized protein</fullName>
    </submittedName>
</protein>
<comment type="caution">
    <text evidence="2">The sequence shown here is derived from an EMBL/GenBank/DDBJ whole genome shotgun (WGS) entry which is preliminary data.</text>
</comment>